<dbReference type="STRING" id="230819.A0A5C3KA54"/>
<proteinExistence type="predicted"/>
<feature type="non-terminal residue" evidence="2">
    <location>
        <position position="1"/>
    </location>
</feature>
<evidence type="ECO:0000313" key="3">
    <source>
        <dbReference type="Proteomes" id="UP000307440"/>
    </source>
</evidence>
<accession>A0A5C3KA54</accession>
<organism evidence="2 3">
    <name type="scientific">Coprinopsis marcescibilis</name>
    <name type="common">Agaric fungus</name>
    <name type="synonym">Psathyrella marcescibilis</name>
    <dbReference type="NCBI Taxonomy" id="230819"/>
    <lineage>
        <taxon>Eukaryota</taxon>
        <taxon>Fungi</taxon>
        <taxon>Dikarya</taxon>
        <taxon>Basidiomycota</taxon>
        <taxon>Agaricomycotina</taxon>
        <taxon>Agaricomycetes</taxon>
        <taxon>Agaricomycetidae</taxon>
        <taxon>Agaricales</taxon>
        <taxon>Agaricineae</taxon>
        <taxon>Psathyrellaceae</taxon>
        <taxon>Coprinopsis</taxon>
    </lineage>
</organism>
<dbReference type="Proteomes" id="UP000307440">
    <property type="component" value="Unassembled WGS sequence"/>
</dbReference>
<dbReference type="AlphaFoldDB" id="A0A5C3KA54"/>
<reference evidence="2 3" key="1">
    <citation type="journal article" date="2019" name="Nat. Ecol. Evol.">
        <title>Megaphylogeny resolves global patterns of mushroom evolution.</title>
        <authorList>
            <person name="Varga T."/>
            <person name="Krizsan K."/>
            <person name="Foldi C."/>
            <person name="Dima B."/>
            <person name="Sanchez-Garcia M."/>
            <person name="Sanchez-Ramirez S."/>
            <person name="Szollosi G.J."/>
            <person name="Szarkandi J.G."/>
            <person name="Papp V."/>
            <person name="Albert L."/>
            <person name="Andreopoulos W."/>
            <person name="Angelini C."/>
            <person name="Antonin V."/>
            <person name="Barry K.W."/>
            <person name="Bougher N.L."/>
            <person name="Buchanan P."/>
            <person name="Buyck B."/>
            <person name="Bense V."/>
            <person name="Catcheside P."/>
            <person name="Chovatia M."/>
            <person name="Cooper J."/>
            <person name="Damon W."/>
            <person name="Desjardin D."/>
            <person name="Finy P."/>
            <person name="Geml J."/>
            <person name="Haridas S."/>
            <person name="Hughes K."/>
            <person name="Justo A."/>
            <person name="Karasinski D."/>
            <person name="Kautmanova I."/>
            <person name="Kiss B."/>
            <person name="Kocsube S."/>
            <person name="Kotiranta H."/>
            <person name="LaButti K.M."/>
            <person name="Lechner B.E."/>
            <person name="Liimatainen K."/>
            <person name="Lipzen A."/>
            <person name="Lukacs Z."/>
            <person name="Mihaltcheva S."/>
            <person name="Morgado L.N."/>
            <person name="Niskanen T."/>
            <person name="Noordeloos M.E."/>
            <person name="Ohm R.A."/>
            <person name="Ortiz-Santana B."/>
            <person name="Ovrebo C."/>
            <person name="Racz N."/>
            <person name="Riley R."/>
            <person name="Savchenko A."/>
            <person name="Shiryaev A."/>
            <person name="Soop K."/>
            <person name="Spirin V."/>
            <person name="Szebenyi C."/>
            <person name="Tomsovsky M."/>
            <person name="Tulloss R.E."/>
            <person name="Uehling J."/>
            <person name="Grigoriev I.V."/>
            <person name="Vagvolgyi C."/>
            <person name="Papp T."/>
            <person name="Martin F.M."/>
            <person name="Miettinen O."/>
            <person name="Hibbett D.S."/>
            <person name="Nagy L.G."/>
        </authorList>
    </citation>
    <scope>NUCLEOTIDE SEQUENCE [LARGE SCALE GENOMIC DNA]</scope>
    <source>
        <strain evidence="2 3">CBS 121175</strain>
    </source>
</reference>
<gene>
    <name evidence="2" type="ORF">FA15DRAFT_555409</name>
</gene>
<sequence length="98" mass="11271">SSLLEIQPKSKTEAILIAALREAQAENESLKQRVVQLQSSNILNETYCNNLRFQLARKEEKAKTKGQKRGKLMGDGLPRMLTGDEFYEQVVQFTEWQK</sequence>
<name>A0A5C3KA54_COPMA</name>
<evidence type="ECO:0000256" key="1">
    <source>
        <dbReference type="SAM" id="Coils"/>
    </source>
</evidence>
<evidence type="ECO:0000313" key="2">
    <source>
        <dbReference type="EMBL" id="TFK16764.1"/>
    </source>
</evidence>
<feature type="coiled-coil region" evidence="1">
    <location>
        <begin position="13"/>
        <end position="40"/>
    </location>
</feature>
<keyword evidence="1" id="KW-0175">Coiled coil</keyword>
<protein>
    <submittedName>
        <fullName evidence="2">Uncharacterized protein</fullName>
    </submittedName>
</protein>
<dbReference type="OrthoDB" id="3269232at2759"/>
<feature type="non-terminal residue" evidence="2">
    <location>
        <position position="98"/>
    </location>
</feature>
<keyword evidence="3" id="KW-1185">Reference proteome</keyword>
<dbReference type="EMBL" id="ML210648">
    <property type="protein sequence ID" value="TFK16764.1"/>
    <property type="molecule type" value="Genomic_DNA"/>
</dbReference>